<sequence>MKTMGRPREFEEAEVLSTATRMFGRRGFNALSVDAVLTELGLNRSSFYKIYGSKHGLFRAVLEAVCANAEAGAVDNAAKDFTVVSLVEVAPGSRDVRALTQRAVQLCFGDDFCAVGQHVVSRVHRIARSEGKES</sequence>
<organism evidence="6 7">
    <name type="scientific">Corynebacterium massiliense DSM 45435</name>
    <dbReference type="NCBI Taxonomy" id="1121364"/>
    <lineage>
        <taxon>Bacteria</taxon>
        <taxon>Bacillati</taxon>
        <taxon>Actinomycetota</taxon>
        <taxon>Actinomycetes</taxon>
        <taxon>Mycobacteriales</taxon>
        <taxon>Corynebacteriaceae</taxon>
        <taxon>Corynebacterium</taxon>
    </lineage>
</organism>
<feature type="DNA-binding region" description="H-T-H motif" evidence="4">
    <location>
        <begin position="32"/>
        <end position="51"/>
    </location>
</feature>
<dbReference type="Pfam" id="PF00440">
    <property type="entry name" value="TetR_N"/>
    <property type="match status" value="1"/>
</dbReference>
<keyword evidence="3" id="KW-0804">Transcription</keyword>
<dbReference type="InterPro" id="IPR001647">
    <property type="entry name" value="HTH_TetR"/>
</dbReference>
<evidence type="ECO:0000256" key="1">
    <source>
        <dbReference type="ARBA" id="ARBA00023015"/>
    </source>
</evidence>
<dbReference type="Proteomes" id="UP001220064">
    <property type="component" value="Chromosome"/>
</dbReference>
<evidence type="ECO:0000256" key="4">
    <source>
        <dbReference type="PROSITE-ProRule" id="PRU00335"/>
    </source>
</evidence>
<evidence type="ECO:0000259" key="5">
    <source>
        <dbReference type="PROSITE" id="PS50977"/>
    </source>
</evidence>
<gene>
    <name evidence="6" type="primary">bdcR</name>
    <name evidence="6" type="ORF">CMASS_08140</name>
</gene>
<keyword evidence="7" id="KW-1185">Reference proteome</keyword>
<dbReference type="PRINTS" id="PR00455">
    <property type="entry name" value="HTHTETR"/>
</dbReference>
<protein>
    <submittedName>
        <fullName evidence="6">HTH-type transcriptional repressor BdcR</fullName>
    </submittedName>
</protein>
<dbReference type="Gene3D" id="1.10.10.60">
    <property type="entry name" value="Homeodomain-like"/>
    <property type="match status" value="1"/>
</dbReference>
<dbReference type="InterPro" id="IPR009057">
    <property type="entry name" value="Homeodomain-like_sf"/>
</dbReference>
<dbReference type="EMBL" id="CP063189">
    <property type="protein sequence ID" value="WCZ33055.1"/>
    <property type="molecule type" value="Genomic_DNA"/>
</dbReference>
<evidence type="ECO:0000313" key="6">
    <source>
        <dbReference type="EMBL" id="WCZ33055.1"/>
    </source>
</evidence>
<reference evidence="6 7" key="1">
    <citation type="submission" date="2020-10" db="EMBL/GenBank/DDBJ databases">
        <title>Complete genome sequence of Corynebacterium massiliense DSM 45435, type strain of Corynebacterium massiliense.</title>
        <authorList>
            <person name="Busche T."/>
            <person name="Kalinowski J."/>
            <person name="Ruckert C."/>
        </authorList>
    </citation>
    <scope>NUCLEOTIDE SEQUENCE [LARGE SCALE GENOMIC DNA]</scope>
    <source>
        <strain evidence="6 7">DSM 45435</strain>
    </source>
</reference>
<dbReference type="PANTHER" id="PTHR47506:SF1">
    <property type="entry name" value="HTH-TYPE TRANSCRIPTIONAL REGULATOR YJDC"/>
    <property type="match status" value="1"/>
</dbReference>
<name>A0ABY7U8M8_9CORY</name>
<dbReference type="SUPFAM" id="SSF46689">
    <property type="entry name" value="Homeodomain-like"/>
    <property type="match status" value="1"/>
</dbReference>
<dbReference type="PROSITE" id="PS50977">
    <property type="entry name" value="HTH_TETR_2"/>
    <property type="match status" value="1"/>
</dbReference>
<keyword evidence="2 4" id="KW-0238">DNA-binding</keyword>
<evidence type="ECO:0000313" key="7">
    <source>
        <dbReference type="Proteomes" id="UP001220064"/>
    </source>
</evidence>
<accession>A0ABY7U8M8</accession>
<keyword evidence="1" id="KW-0805">Transcription regulation</keyword>
<feature type="domain" description="HTH tetR-type" evidence="5">
    <location>
        <begin position="9"/>
        <end position="69"/>
    </location>
</feature>
<evidence type="ECO:0000256" key="2">
    <source>
        <dbReference type="ARBA" id="ARBA00023125"/>
    </source>
</evidence>
<dbReference type="PANTHER" id="PTHR47506">
    <property type="entry name" value="TRANSCRIPTIONAL REGULATORY PROTEIN"/>
    <property type="match status" value="1"/>
</dbReference>
<evidence type="ECO:0000256" key="3">
    <source>
        <dbReference type="ARBA" id="ARBA00023163"/>
    </source>
</evidence>
<proteinExistence type="predicted"/>